<dbReference type="PANTHER" id="PTHR24412:SF441">
    <property type="entry name" value="KELCH-LIKE PROTEIN 28"/>
    <property type="match status" value="1"/>
</dbReference>
<gene>
    <name evidence="3" type="ORF">CASFOL_038607</name>
</gene>
<dbReference type="EMBL" id="JAVIJP010000081">
    <property type="protein sequence ID" value="KAL3618286.1"/>
    <property type="molecule type" value="Genomic_DNA"/>
</dbReference>
<keyword evidence="4" id="KW-1185">Reference proteome</keyword>
<dbReference type="Gene3D" id="2.120.10.80">
    <property type="entry name" value="Kelch-type beta propeller"/>
    <property type="match status" value="1"/>
</dbReference>
<evidence type="ECO:0000313" key="4">
    <source>
        <dbReference type="Proteomes" id="UP001632038"/>
    </source>
</evidence>
<accession>A0ABD3BMD9</accession>
<sequence length="359" mass="40707">MACRAVASHNDDKSSSEGIRCFYLMYDVYSKDQRSFKCIVMDKLTGETNDLTISPAPNTQEPRFFLKLYTAVSIGPTIYMIGGACRSHFCTDDVIHPSHTHAEVRVFNPLRPEDGWRDVARMRIPRLRPAAVVVDGMIYVFGGTGLEDPEDGEWYDPNTDTWHLFSAEGYRPSFACVEASYVDPTSGAKKVVVKSRWHDDPSLYTFLLDEQIWETGTSLRFKNCASSCVLGNIIYALVVNDDPDESSDEEYDRKYDEKQVLQAYHMIHKQWFPVELPPGIQIIAKGTHIIASGSDRLCLMFHKFVKGEGVECDRMTCLELRLDEEYTTGSDGMTINATKVSSTYFAVKFDEFRQVVITL</sequence>
<keyword evidence="1" id="KW-0880">Kelch repeat</keyword>
<dbReference type="Proteomes" id="UP001632038">
    <property type="component" value="Unassembled WGS sequence"/>
</dbReference>
<keyword evidence="2" id="KW-0677">Repeat</keyword>
<dbReference type="InterPro" id="IPR006652">
    <property type="entry name" value="Kelch_1"/>
</dbReference>
<evidence type="ECO:0000313" key="3">
    <source>
        <dbReference type="EMBL" id="KAL3618286.1"/>
    </source>
</evidence>
<evidence type="ECO:0000256" key="1">
    <source>
        <dbReference type="ARBA" id="ARBA00022441"/>
    </source>
</evidence>
<comment type="caution">
    <text evidence="3">The sequence shown here is derived from an EMBL/GenBank/DDBJ whole genome shotgun (WGS) entry which is preliminary data.</text>
</comment>
<dbReference type="PANTHER" id="PTHR24412">
    <property type="entry name" value="KELCH PROTEIN"/>
    <property type="match status" value="1"/>
</dbReference>
<proteinExistence type="predicted"/>
<dbReference type="SUPFAM" id="SSF117281">
    <property type="entry name" value="Kelch motif"/>
    <property type="match status" value="1"/>
</dbReference>
<dbReference type="Pfam" id="PF01344">
    <property type="entry name" value="Kelch_1"/>
    <property type="match status" value="1"/>
</dbReference>
<reference evidence="4" key="1">
    <citation type="journal article" date="2024" name="IScience">
        <title>Strigolactones Initiate the Formation of Haustorium-like Structures in Castilleja.</title>
        <authorList>
            <person name="Buerger M."/>
            <person name="Peterson D."/>
            <person name="Chory J."/>
        </authorList>
    </citation>
    <scope>NUCLEOTIDE SEQUENCE [LARGE SCALE GENOMIC DNA]</scope>
</reference>
<organism evidence="3 4">
    <name type="scientific">Castilleja foliolosa</name>
    <dbReference type="NCBI Taxonomy" id="1961234"/>
    <lineage>
        <taxon>Eukaryota</taxon>
        <taxon>Viridiplantae</taxon>
        <taxon>Streptophyta</taxon>
        <taxon>Embryophyta</taxon>
        <taxon>Tracheophyta</taxon>
        <taxon>Spermatophyta</taxon>
        <taxon>Magnoliopsida</taxon>
        <taxon>eudicotyledons</taxon>
        <taxon>Gunneridae</taxon>
        <taxon>Pentapetalae</taxon>
        <taxon>asterids</taxon>
        <taxon>lamiids</taxon>
        <taxon>Lamiales</taxon>
        <taxon>Orobanchaceae</taxon>
        <taxon>Pedicularideae</taxon>
        <taxon>Castillejinae</taxon>
        <taxon>Castilleja</taxon>
    </lineage>
</organism>
<dbReference type="InterPro" id="IPR015915">
    <property type="entry name" value="Kelch-typ_b-propeller"/>
</dbReference>
<name>A0ABD3BMD9_9LAMI</name>
<evidence type="ECO:0000256" key="2">
    <source>
        <dbReference type="ARBA" id="ARBA00022737"/>
    </source>
</evidence>
<protein>
    <submittedName>
        <fullName evidence="3">Uncharacterized protein</fullName>
    </submittedName>
</protein>
<dbReference type="AlphaFoldDB" id="A0ABD3BMD9"/>